<evidence type="ECO:0000313" key="2">
    <source>
        <dbReference type="EMBL" id="GAJ22612.1"/>
    </source>
</evidence>
<sequence>MSGIEERLRRHGAGFKPKRVGIKFENSPTEFVITEFGPMRLTLEKRGYKTERPRPGETGPGTVISDDMGTAYRWMDRQPRKPRRGRNPIGERPSELARAAGIQLTKKFGVVICKRRPGVLNRSGRFPAKSCATPCGGSIIVKRGEKILWCRKCGARVWVKPRDIVFQHDDLRVIKRIIAGY</sequence>
<gene>
    <name evidence="2" type="ORF">S12H4_57364</name>
</gene>
<organism evidence="2">
    <name type="scientific">marine sediment metagenome</name>
    <dbReference type="NCBI Taxonomy" id="412755"/>
    <lineage>
        <taxon>unclassified sequences</taxon>
        <taxon>metagenomes</taxon>
        <taxon>ecological metagenomes</taxon>
    </lineage>
</organism>
<dbReference type="EMBL" id="BARW01037088">
    <property type="protein sequence ID" value="GAJ22612.1"/>
    <property type="molecule type" value="Genomic_DNA"/>
</dbReference>
<feature type="region of interest" description="Disordered" evidence="1">
    <location>
        <begin position="75"/>
        <end position="94"/>
    </location>
</feature>
<proteinExistence type="predicted"/>
<feature type="non-terminal residue" evidence="2">
    <location>
        <position position="181"/>
    </location>
</feature>
<name>X1VQM2_9ZZZZ</name>
<accession>X1VQM2</accession>
<dbReference type="AlphaFoldDB" id="X1VQM2"/>
<comment type="caution">
    <text evidence="2">The sequence shown here is derived from an EMBL/GenBank/DDBJ whole genome shotgun (WGS) entry which is preliminary data.</text>
</comment>
<protein>
    <submittedName>
        <fullName evidence="2">Uncharacterized protein</fullName>
    </submittedName>
</protein>
<reference evidence="2" key="1">
    <citation type="journal article" date="2014" name="Front. Microbiol.">
        <title>High frequency of phylogenetically diverse reductive dehalogenase-homologous genes in deep subseafloor sedimentary metagenomes.</title>
        <authorList>
            <person name="Kawai M."/>
            <person name="Futagami T."/>
            <person name="Toyoda A."/>
            <person name="Takaki Y."/>
            <person name="Nishi S."/>
            <person name="Hori S."/>
            <person name="Arai W."/>
            <person name="Tsubouchi T."/>
            <person name="Morono Y."/>
            <person name="Uchiyama I."/>
            <person name="Ito T."/>
            <person name="Fujiyama A."/>
            <person name="Inagaki F."/>
            <person name="Takami H."/>
        </authorList>
    </citation>
    <scope>NUCLEOTIDE SEQUENCE</scope>
    <source>
        <strain evidence="2">Expedition CK06-06</strain>
    </source>
</reference>
<evidence type="ECO:0000256" key="1">
    <source>
        <dbReference type="SAM" id="MobiDB-lite"/>
    </source>
</evidence>